<dbReference type="GO" id="GO:0044281">
    <property type="term" value="P:small molecule metabolic process"/>
    <property type="evidence" value="ECO:0007669"/>
    <property type="project" value="UniProtKB-ARBA"/>
</dbReference>
<evidence type="ECO:0000256" key="5">
    <source>
        <dbReference type="ARBA" id="ARBA00018425"/>
    </source>
</evidence>
<keyword evidence="7" id="KW-0704">Schiff base</keyword>
<dbReference type="EMBL" id="JAHLQT010024847">
    <property type="protein sequence ID" value="KAG7165081.1"/>
    <property type="molecule type" value="Genomic_DNA"/>
</dbReference>
<dbReference type="InterPro" id="IPR020625">
    <property type="entry name" value="Schiff_base-form_aldolases_AS"/>
</dbReference>
<dbReference type="GO" id="GO:0008840">
    <property type="term" value="F:4-hydroxy-tetrahydrodipicolinate synthase activity"/>
    <property type="evidence" value="ECO:0007669"/>
    <property type="project" value="TreeGrafter"/>
</dbReference>
<evidence type="ECO:0000256" key="3">
    <source>
        <dbReference type="ARBA" id="ARBA00011881"/>
    </source>
</evidence>
<dbReference type="PANTHER" id="PTHR12128">
    <property type="entry name" value="DIHYDRODIPICOLINATE SYNTHASE"/>
    <property type="match status" value="1"/>
</dbReference>
<accession>A0A8J5MVE3</accession>
<comment type="catalytic activity">
    <reaction evidence="10">
        <text>(4R)-4-hydroxy-2-oxoglutarate = glyoxylate + pyruvate</text>
        <dbReference type="Rhea" id="RHEA:30687"/>
        <dbReference type="ChEBI" id="CHEBI:15361"/>
        <dbReference type="ChEBI" id="CHEBI:36655"/>
        <dbReference type="ChEBI" id="CHEBI:62213"/>
        <dbReference type="EC" id="4.1.3.16"/>
    </reaction>
</comment>
<evidence type="ECO:0000256" key="10">
    <source>
        <dbReference type="ARBA" id="ARBA00033610"/>
    </source>
</evidence>
<evidence type="ECO:0000256" key="13">
    <source>
        <dbReference type="PIRSR" id="PIRSR001365-1"/>
    </source>
</evidence>
<organism evidence="15 16">
    <name type="scientific">Homarus americanus</name>
    <name type="common">American lobster</name>
    <dbReference type="NCBI Taxonomy" id="6706"/>
    <lineage>
        <taxon>Eukaryota</taxon>
        <taxon>Metazoa</taxon>
        <taxon>Ecdysozoa</taxon>
        <taxon>Arthropoda</taxon>
        <taxon>Crustacea</taxon>
        <taxon>Multicrustacea</taxon>
        <taxon>Malacostraca</taxon>
        <taxon>Eumalacostraca</taxon>
        <taxon>Eucarida</taxon>
        <taxon>Decapoda</taxon>
        <taxon>Pleocyemata</taxon>
        <taxon>Astacidea</taxon>
        <taxon>Nephropoidea</taxon>
        <taxon>Nephropidae</taxon>
        <taxon>Homarus</taxon>
    </lineage>
</organism>
<evidence type="ECO:0000313" key="16">
    <source>
        <dbReference type="Proteomes" id="UP000747542"/>
    </source>
</evidence>
<evidence type="ECO:0000256" key="4">
    <source>
        <dbReference type="ARBA" id="ARBA00012215"/>
    </source>
</evidence>
<dbReference type="PANTHER" id="PTHR12128:SF66">
    <property type="entry name" value="4-HYDROXY-2-OXOGLUTARATE ALDOLASE, MITOCHONDRIAL"/>
    <property type="match status" value="1"/>
</dbReference>
<reference evidence="15" key="1">
    <citation type="journal article" date="2021" name="Sci. Adv.">
        <title>The American lobster genome reveals insights on longevity, neural, and immune adaptations.</title>
        <authorList>
            <person name="Polinski J.M."/>
            <person name="Zimin A.V."/>
            <person name="Clark K.F."/>
            <person name="Kohn A.B."/>
            <person name="Sadowski N."/>
            <person name="Timp W."/>
            <person name="Ptitsyn A."/>
            <person name="Khanna P."/>
            <person name="Romanova D.Y."/>
            <person name="Williams P."/>
            <person name="Greenwood S.J."/>
            <person name="Moroz L.L."/>
            <person name="Walt D.R."/>
            <person name="Bodnar A.G."/>
        </authorList>
    </citation>
    <scope>NUCLEOTIDE SEQUENCE</scope>
    <source>
        <strain evidence="15">GMGI-L3</strain>
    </source>
</reference>
<evidence type="ECO:0000256" key="9">
    <source>
        <dbReference type="ARBA" id="ARBA00032879"/>
    </source>
</evidence>
<dbReference type="PIRSF" id="PIRSF001365">
    <property type="entry name" value="DHDPS"/>
    <property type="match status" value="1"/>
</dbReference>
<evidence type="ECO:0000256" key="7">
    <source>
        <dbReference type="ARBA" id="ARBA00023270"/>
    </source>
</evidence>
<dbReference type="Proteomes" id="UP000747542">
    <property type="component" value="Unassembled WGS sequence"/>
</dbReference>
<dbReference type="InterPro" id="IPR002220">
    <property type="entry name" value="DapA-like"/>
</dbReference>
<comment type="function">
    <text evidence="1">Catalyzes the final step in the metabolic pathway of hydroxyproline.</text>
</comment>
<evidence type="ECO:0000256" key="8">
    <source>
        <dbReference type="ARBA" id="ARBA00030874"/>
    </source>
</evidence>
<dbReference type="GO" id="GO:0008700">
    <property type="term" value="F:(R,S)-4-hydroxy-2-oxoglutarate aldolase activity"/>
    <property type="evidence" value="ECO:0007669"/>
    <property type="project" value="UniProtKB-EC"/>
</dbReference>
<sequence>MALLGKSVVSRFLKWTASRAFQLRPLSLSPCRASAAQLDLGGVYPPMPTPFNQDETIAYDKLAFNVDLWSKIPFRGLVVEGSNGEYVYLTSEERVDLVKRVREFLPHDSGKLVLAGSGCESTRDTINMSQKMADAGADAVMVVTPSYYKGAMKDKALHAHFTAVADNCPVPLILYSVPAFTVIDLSLDVIIDLAKHPNIIGIKESGGDILKEIDSAENWYGYFGMGDEIDCDTSSGWHLSSVGCMGSRGVGGVCALANVLGEAVCQLHKLTVEGDIEAAVQLQKQLIAPNSAVTKTFGISGLKKVMDWKGFYGGPTRAPLQSLPDQEVAKLHKVFVDSGYL</sequence>
<feature type="active site" description="Schiff-base intermediate with substrate" evidence="13">
    <location>
        <position position="203"/>
    </location>
</feature>
<dbReference type="AlphaFoldDB" id="A0A8J5MVE3"/>
<name>A0A8J5MVE3_HOMAM</name>
<feature type="binding site" evidence="14">
    <location>
        <position position="253"/>
    </location>
    <ligand>
        <name>pyruvate</name>
        <dbReference type="ChEBI" id="CHEBI:15361"/>
    </ligand>
</feature>
<keyword evidence="6 12" id="KW-0456">Lyase</keyword>
<evidence type="ECO:0000256" key="11">
    <source>
        <dbReference type="ARBA" id="ARBA00033613"/>
    </source>
</evidence>
<comment type="similarity">
    <text evidence="2 12">Belongs to the DapA family.</text>
</comment>
<dbReference type="SUPFAM" id="SSF51569">
    <property type="entry name" value="Aldolase"/>
    <property type="match status" value="1"/>
</dbReference>
<comment type="catalytic activity">
    <reaction evidence="11">
        <text>(4S)-4-hydroxy-2-oxoglutarate = glyoxylate + pyruvate</text>
        <dbReference type="Rhea" id="RHEA:35639"/>
        <dbReference type="ChEBI" id="CHEBI:15361"/>
        <dbReference type="ChEBI" id="CHEBI:36655"/>
        <dbReference type="ChEBI" id="CHEBI:71685"/>
        <dbReference type="EC" id="4.1.3.16"/>
    </reaction>
</comment>
<dbReference type="Gene3D" id="3.20.20.70">
    <property type="entry name" value="Aldolase class I"/>
    <property type="match status" value="1"/>
</dbReference>
<dbReference type="EC" id="4.1.3.16" evidence="4"/>
<evidence type="ECO:0000313" key="15">
    <source>
        <dbReference type="EMBL" id="KAG7165081.1"/>
    </source>
</evidence>
<dbReference type="PROSITE" id="PS00666">
    <property type="entry name" value="DHDPS_2"/>
    <property type="match status" value="1"/>
</dbReference>
<dbReference type="SMART" id="SM01130">
    <property type="entry name" value="DHDPS"/>
    <property type="match status" value="1"/>
</dbReference>
<evidence type="ECO:0000256" key="2">
    <source>
        <dbReference type="ARBA" id="ARBA00007592"/>
    </source>
</evidence>
<evidence type="ECO:0000256" key="6">
    <source>
        <dbReference type="ARBA" id="ARBA00023239"/>
    </source>
</evidence>
<evidence type="ECO:0000256" key="14">
    <source>
        <dbReference type="PIRSR" id="PIRSR001365-2"/>
    </source>
</evidence>
<evidence type="ECO:0000256" key="1">
    <source>
        <dbReference type="ARBA" id="ARBA00002577"/>
    </source>
</evidence>
<evidence type="ECO:0000256" key="12">
    <source>
        <dbReference type="PIRNR" id="PIRNR001365"/>
    </source>
</evidence>
<feature type="active site" description="Proton donor/acceptor" evidence="13">
    <location>
        <position position="175"/>
    </location>
</feature>
<dbReference type="Pfam" id="PF00701">
    <property type="entry name" value="DHDPS"/>
    <property type="match status" value="1"/>
</dbReference>
<comment type="caution">
    <text evidence="15">The sequence shown here is derived from an EMBL/GenBank/DDBJ whole genome shotgun (WGS) entry which is preliminary data.</text>
</comment>
<proteinExistence type="inferred from homology"/>
<comment type="subunit">
    <text evidence="3">Homotetramer.</text>
</comment>
<gene>
    <name evidence="15" type="ORF">Hamer_G004854</name>
</gene>
<keyword evidence="16" id="KW-1185">Reference proteome</keyword>
<protein>
    <recommendedName>
        <fullName evidence="5">4-hydroxy-2-oxoglutarate aldolase, mitochondrial</fullName>
        <ecNumber evidence="4">4.1.3.16</ecNumber>
    </recommendedName>
    <alternativeName>
        <fullName evidence="9">Dihydrodipicolinate synthase-like</fullName>
    </alternativeName>
    <alternativeName>
        <fullName evidence="8">Probable 2-keto-4-hydroxyglutarate aldolase</fullName>
    </alternativeName>
</protein>
<dbReference type="CDD" id="cd00408">
    <property type="entry name" value="DHDPS-like"/>
    <property type="match status" value="1"/>
</dbReference>
<dbReference type="InterPro" id="IPR013785">
    <property type="entry name" value="Aldolase_TIM"/>
</dbReference>
<dbReference type="PRINTS" id="PR00146">
    <property type="entry name" value="DHPICSNTHASE"/>
</dbReference>